<feature type="domain" description="3D" evidence="4">
    <location>
        <begin position="134"/>
        <end position="192"/>
    </location>
</feature>
<name>A0A4R1PMG9_9FIRM</name>
<dbReference type="InterPro" id="IPR059180">
    <property type="entry name" value="3D_YorM"/>
</dbReference>
<proteinExistence type="predicted"/>
<dbReference type="Proteomes" id="UP000295063">
    <property type="component" value="Unassembled WGS sequence"/>
</dbReference>
<protein>
    <submittedName>
        <fullName evidence="5">3D (Asp-Asp-Asp) domain-containing protein</fullName>
    </submittedName>
</protein>
<dbReference type="SUPFAM" id="SSF50685">
    <property type="entry name" value="Barwin-like endoglucanases"/>
    <property type="match status" value="1"/>
</dbReference>
<dbReference type="Pfam" id="PF01471">
    <property type="entry name" value="PG_binding_1"/>
    <property type="match status" value="1"/>
</dbReference>
<dbReference type="InterPro" id="IPR036365">
    <property type="entry name" value="PGBD-like_sf"/>
</dbReference>
<dbReference type="GO" id="GO:0009254">
    <property type="term" value="P:peptidoglycan turnover"/>
    <property type="evidence" value="ECO:0007669"/>
    <property type="project" value="InterPro"/>
</dbReference>
<feature type="chain" id="PRO_5038992174" evidence="2">
    <location>
        <begin position="20"/>
        <end position="193"/>
    </location>
</feature>
<keyword evidence="1 2" id="KW-0732">Signal</keyword>
<dbReference type="InterPro" id="IPR036908">
    <property type="entry name" value="RlpA-like_sf"/>
</dbReference>
<evidence type="ECO:0000256" key="2">
    <source>
        <dbReference type="SAM" id="SignalP"/>
    </source>
</evidence>
<reference evidence="5 6" key="1">
    <citation type="submission" date="2019-03" db="EMBL/GenBank/DDBJ databases">
        <title>Genomic Encyclopedia of Type Strains, Phase IV (KMG-IV): sequencing the most valuable type-strain genomes for metagenomic binning, comparative biology and taxonomic classification.</title>
        <authorList>
            <person name="Goeker M."/>
        </authorList>
    </citation>
    <scope>NUCLEOTIDE SEQUENCE [LARGE SCALE GENOMIC DNA]</scope>
    <source>
        <strain evidence="5 6">DSM 15969</strain>
    </source>
</reference>
<evidence type="ECO:0000256" key="1">
    <source>
        <dbReference type="ARBA" id="ARBA00022729"/>
    </source>
</evidence>
<dbReference type="Gene3D" id="2.40.40.10">
    <property type="entry name" value="RlpA-like domain"/>
    <property type="match status" value="1"/>
</dbReference>
<comment type="caution">
    <text evidence="5">The sequence shown here is derived from an EMBL/GenBank/DDBJ whole genome shotgun (WGS) entry which is preliminary data.</text>
</comment>
<sequence>MKKILFLTVLLTVMLCTNAAVFAAPGDKLLKQGMRGDDVQVLQKLLSDAGVYSGDADGIFGNSTFQAVQEFQRIHGLSVDGVVGKQTWGYLERAGSEPSRYSRSLVVTASAYSAYDTGNSSFTSRGNPVHKGIVAVDPNTIPLGTRLYIPGYGYAIADDVGGAIKGNRIDLAFDSHGQALDFGVQRVTVYILD</sequence>
<keyword evidence="6" id="KW-1185">Reference proteome</keyword>
<dbReference type="GO" id="GO:0004553">
    <property type="term" value="F:hydrolase activity, hydrolyzing O-glycosyl compounds"/>
    <property type="evidence" value="ECO:0007669"/>
    <property type="project" value="InterPro"/>
</dbReference>
<gene>
    <name evidence="5" type="ORF">EV210_12128</name>
</gene>
<dbReference type="InterPro" id="IPR036366">
    <property type="entry name" value="PGBDSf"/>
</dbReference>
<dbReference type="CDD" id="cd14667">
    <property type="entry name" value="3D_containing_proteins"/>
    <property type="match status" value="1"/>
</dbReference>
<dbReference type="GO" id="GO:0019867">
    <property type="term" value="C:outer membrane"/>
    <property type="evidence" value="ECO:0007669"/>
    <property type="project" value="InterPro"/>
</dbReference>
<dbReference type="PANTHER" id="PTHR39160:SF4">
    <property type="entry name" value="RESUSCITATION-PROMOTING FACTOR RPFB"/>
    <property type="match status" value="1"/>
</dbReference>
<feature type="domain" description="Peptidoglycan binding-like" evidence="3">
    <location>
        <begin position="35"/>
        <end position="89"/>
    </location>
</feature>
<feature type="signal peptide" evidence="2">
    <location>
        <begin position="1"/>
        <end position="19"/>
    </location>
</feature>
<dbReference type="InterPro" id="IPR051933">
    <property type="entry name" value="Resuscitation_pf_RpfB"/>
</dbReference>
<evidence type="ECO:0000313" key="6">
    <source>
        <dbReference type="Proteomes" id="UP000295063"/>
    </source>
</evidence>
<dbReference type="AlphaFoldDB" id="A0A4R1PMG9"/>
<organism evidence="5 6">
    <name type="scientific">Anaerospora hongkongensis</name>
    <dbReference type="NCBI Taxonomy" id="244830"/>
    <lineage>
        <taxon>Bacteria</taxon>
        <taxon>Bacillati</taxon>
        <taxon>Bacillota</taxon>
        <taxon>Negativicutes</taxon>
        <taxon>Selenomonadales</taxon>
        <taxon>Sporomusaceae</taxon>
        <taxon>Anaerospora</taxon>
    </lineage>
</organism>
<dbReference type="PANTHER" id="PTHR39160">
    <property type="entry name" value="CELL WALL-BINDING PROTEIN YOCH"/>
    <property type="match status" value="1"/>
</dbReference>
<dbReference type="Gene3D" id="1.10.101.10">
    <property type="entry name" value="PGBD-like superfamily/PGBD"/>
    <property type="match status" value="1"/>
</dbReference>
<evidence type="ECO:0000313" key="5">
    <source>
        <dbReference type="EMBL" id="TCL32462.1"/>
    </source>
</evidence>
<dbReference type="InterPro" id="IPR010611">
    <property type="entry name" value="3D_dom"/>
</dbReference>
<evidence type="ECO:0000259" key="4">
    <source>
        <dbReference type="Pfam" id="PF06725"/>
    </source>
</evidence>
<dbReference type="Pfam" id="PF06725">
    <property type="entry name" value="3D"/>
    <property type="match status" value="1"/>
</dbReference>
<dbReference type="SUPFAM" id="SSF47090">
    <property type="entry name" value="PGBD-like"/>
    <property type="match status" value="1"/>
</dbReference>
<dbReference type="InterPro" id="IPR002477">
    <property type="entry name" value="Peptidoglycan-bd-like"/>
</dbReference>
<dbReference type="EMBL" id="SLUI01000021">
    <property type="protein sequence ID" value="TCL32462.1"/>
    <property type="molecule type" value="Genomic_DNA"/>
</dbReference>
<evidence type="ECO:0000259" key="3">
    <source>
        <dbReference type="Pfam" id="PF01471"/>
    </source>
</evidence>
<dbReference type="RefSeq" id="WP_243650664.1">
    <property type="nucleotide sequence ID" value="NZ_DAIMLW010000462.1"/>
</dbReference>
<accession>A0A4R1PMG9</accession>